<dbReference type="Gene3D" id="3.10.28.20">
    <property type="entry name" value="Acetamidase/Formamidase-like domains"/>
    <property type="match status" value="1"/>
</dbReference>
<dbReference type="AlphaFoldDB" id="A0A0K6GYW1"/>
<organism evidence="2 3">
    <name type="scientific">Pseudidiomarina woesei</name>
    <dbReference type="NCBI Taxonomy" id="1381080"/>
    <lineage>
        <taxon>Bacteria</taxon>
        <taxon>Pseudomonadati</taxon>
        <taxon>Pseudomonadota</taxon>
        <taxon>Gammaproteobacteria</taxon>
        <taxon>Alteromonadales</taxon>
        <taxon>Idiomarinaceae</taxon>
        <taxon>Pseudidiomarina</taxon>
    </lineage>
</organism>
<evidence type="ECO:0000313" key="2">
    <source>
        <dbReference type="EMBL" id="CUA83921.1"/>
    </source>
</evidence>
<accession>A0A0K6GYW1</accession>
<dbReference type="EMBL" id="CYHB01000001">
    <property type="protein sequence ID" value="CUA83921.1"/>
    <property type="molecule type" value="Genomic_DNA"/>
</dbReference>
<keyword evidence="1" id="KW-0732">Signal</keyword>
<evidence type="ECO:0008006" key="4">
    <source>
        <dbReference type="Google" id="ProtNLM"/>
    </source>
</evidence>
<evidence type="ECO:0000313" key="3">
    <source>
        <dbReference type="Proteomes" id="UP000182598"/>
    </source>
</evidence>
<feature type="chain" id="PRO_5005503913" description="LPP20 lipoprotein" evidence="1">
    <location>
        <begin position="24"/>
        <end position="335"/>
    </location>
</feature>
<dbReference type="RefSeq" id="WP_055438456.1">
    <property type="nucleotide sequence ID" value="NZ_CYHB01000001.1"/>
</dbReference>
<evidence type="ECO:0000256" key="1">
    <source>
        <dbReference type="SAM" id="SignalP"/>
    </source>
</evidence>
<name>A0A0K6GYW1_9GAMM</name>
<sequence length="335" mass="37073">MALLKWFGALLLLTLAATGTAQASMLKPMQKPIQEPMQAGANELAQWPQWVFAPTSDYPDTHLYGLGFGASKRAARQHALAEVVLQISTDVQVLQRSVLARSKSNDAVAVRDDFEQRSAIEALGVKLESIEEQRAAALQSPEGVEFAVLLAVPKEAIITSLHDQVRPFESLAFPYDDETAQLLWALQYRQQILDALRLERAMAALGGGQPMLRMQLEQLQRDVQSVWQVAGVRVIADRTLTPLVAGLSAQLPSAANDRLWLRLTQKKQTANKGSQFFERREVVVHVSPASMPTKVLQQHTLRAIGKGNSASQAERDAEQQILNLLDRPLSAWLFQ</sequence>
<feature type="signal peptide" evidence="1">
    <location>
        <begin position="1"/>
        <end position="23"/>
    </location>
</feature>
<dbReference type="Proteomes" id="UP000182598">
    <property type="component" value="Unassembled WGS sequence"/>
</dbReference>
<keyword evidence="3" id="KW-1185">Reference proteome</keyword>
<dbReference type="OrthoDB" id="6240888at2"/>
<protein>
    <recommendedName>
        <fullName evidence="4">LPP20 lipoprotein</fullName>
    </recommendedName>
</protein>
<reference evidence="3" key="1">
    <citation type="submission" date="2015-08" db="EMBL/GenBank/DDBJ databases">
        <authorList>
            <person name="Varghese N."/>
        </authorList>
    </citation>
    <scope>NUCLEOTIDE SEQUENCE [LARGE SCALE GENOMIC DNA]</scope>
    <source>
        <strain evidence="3">DSM 27808</strain>
    </source>
</reference>
<proteinExistence type="predicted"/>
<gene>
    <name evidence="2" type="ORF">Ga0061064_0811</name>
</gene>